<keyword evidence="3" id="KW-0456">Lyase</keyword>
<proteinExistence type="inferred from homology"/>
<dbReference type="GO" id="GO:0046872">
    <property type="term" value="F:metal ion binding"/>
    <property type="evidence" value="ECO:0007669"/>
    <property type="project" value="UniProtKB-KW"/>
</dbReference>
<dbReference type="Gene3D" id="3.20.20.60">
    <property type="entry name" value="Phosphoenolpyruvate-binding domains"/>
    <property type="match status" value="1"/>
</dbReference>
<sequence length="120" mass="13024">MLQNNLIRIVSQNRLCTGVRIKVVCRVETISLAKAAGYDTVFIDLEYSVFSEKDASRLSSAALAAGVTPFVCVPYKCGQGYVQRVLDGEAFGIVSPHISTVEEAKQVVAYTDFSPMTSDP</sequence>
<evidence type="ECO:0000256" key="1">
    <source>
        <dbReference type="ARBA" id="ARBA00005568"/>
    </source>
</evidence>
<gene>
    <name evidence="5" type="ORF">Z519_08698</name>
</gene>
<evidence type="ECO:0000256" key="3">
    <source>
        <dbReference type="ARBA" id="ARBA00023239"/>
    </source>
</evidence>
<dbReference type="AlphaFoldDB" id="A0A0D2HJI3"/>
<evidence type="ECO:0000256" key="2">
    <source>
        <dbReference type="ARBA" id="ARBA00022723"/>
    </source>
</evidence>
<dbReference type="VEuPathDB" id="FungiDB:Z519_08698"/>
<keyword evidence="2" id="KW-0479">Metal-binding</keyword>
<dbReference type="SUPFAM" id="SSF51621">
    <property type="entry name" value="Phosphoenolpyruvate/pyruvate domain"/>
    <property type="match status" value="1"/>
</dbReference>
<name>A0A0D2HJI3_CLAB1</name>
<dbReference type="InterPro" id="IPR015813">
    <property type="entry name" value="Pyrv/PenolPyrv_kinase-like_dom"/>
</dbReference>
<dbReference type="Pfam" id="PF03328">
    <property type="entry name" value="HpcH_HpaI"/>
    <property type="match status" value="1"/>
</dbReference>
<organism evidence="5 6">
    <name type="scientific">Cladophialophora bantiana (strain ATCC 10958 / CBS 173.52 / CDC B-1940 / NIH 8579)</name>
    <name type="common">Xylohypha bantiana</name>
    <dbReference type="NCBI Taxonomy" id="1442370"/>
    <lineage>
        <taxon>Eukaryota</taxon>
        <taxon>Fungi</taxon>
        <taxon>Dikarya</taxon>
        <taxon>Ascomycota</taxon>
        <taxon>Pezizomycotina</taxon>
        <taxon>Eurotiomycetes</taxon>
        <taxon>Chaetothyriomycetidae</taxon>
        <taxon>Chaetothyriales</taxon>
        <taxon>Herpotrichiellaceae</taxon>
        <taxon>Cladophialophora</taxon>
    </lineage>
</organism>
<dbReference type="InterPro" id="IPR005000">
    <property type="entry name" value="Aldolase/citrate-lyase_domain"/>
</dbReference>
<evidence type="ECO:0000313" key="5">
    <source>
        <dbReference type="EMBL" id="KIW90915.1"/>
    </source>
</evidence>
<dbReference type="InterPro" id="IPR040442">
    <property type="entry name" value="Pyrv_kinase-like_dom_sf"/>
</dbReference>
<dbReference type="OrthoDB" id="1621678at2759"/>
<evidence type="ECO:0000313" key="6">
    <source>
        <dbReference type="Proteomes" id="UP000053789"/>
    </source>
</evidence>
<dbReference type="GO" id="GO:0005737">
    <property type="term" value="C:cytoplasm"/>
    <property type="evidence" value="ECO:0007669"/>
    <property type="project" value="TreeGrafter"/>
</dbReference>
<evidence type="ECO:0000259" key="4">
    <source>
        <dbReference type="Pfam" id="PF03328"/>
    </source>
</evidence>
<comment type="similarity">
    <text evidence="1">Belongs to the HpcH/HpaI aldolase family.</text>
</comment>
<accession>A0A0D2HJI3</accession>
<dbReference type="GO" id="GO:0016832">
    <property type="term" value="F:aldehyde-lyase activity"/>
    <property type="evidence" value="ECO:0007669"/>
    <property type="project" value="TreeGrafter"/>
</dbReference>
<dbReference type="Proteomes" id="UP000053789">
    <property type="component" value="Unassembled WGS sequence"/>
</dbReference>
<dbReference type="PANTHER" id="PTHR30502:SF0">
    <property type="entry name" value="PHOSPHOENOLPYRUVATE CARBOXYLASE FAMILY PROTEIN"/>
    <property type="match status" value="1"/>
</dbReference>
<dbReference type="HOGENOM" id="CLU_2049423_0_0_1"/>
<dbReference type="EMBL" id="KN846992">
    <property type="protein sequence ID" value="KIW90915.1"/>
    <property type="molecule type" value="Genomic_DNA"/>
</dbReference>
<dbReference type="GeneID" id="27701626"/>
<feature type="domain" description="HpcH/HpaI aldolase/citrate lyase" evidence="4">
    <location>
        <begin position="30"/>
        <end position="113"/>
    </location>
</feature>
<protein>
    <recommendedName>
        <fullName evidence="4">HpcH/HpaI aldolase/citrate lyase domain-containing protein</fullName>
    </recommendedName>
</protein>
<dbReference type="RefSeq" id="XP_016617584.1">
    <property type="nucleotide sequence ID" value="XM_016766426.1"/>
</dbReference>
<keyword evidence="6" id="KW-1185">Reference proteome</keyword>
<dbReference type="InterPro" id="IPR050251">
    <property type="entry name" value="HpcH-HpaI_aldolase"/>
</dbReference>
<reference evidence="5" key="1">
    <citation type="submission" date="2015-01" db="EMBL/GenBank/DDBJ databases">
        <title>The Genome Sequence of Cladophialophora bantiana CBS 173.52.</title>
        <authorList>
            <consortium name="The Broad Institute Genomics Platform"/>
            <person name="Cuomo C."/>
            <person name="de Hoog S."/>
            <person name="Gorbushina A."/>
            <person name="Stielow B."/>
            <person name="Teixiera M."/>
            <person name="Abouelleil A."/>
            <person name="Chapman S.B."/>
            <person name="Priest M."/>
            <person name="Young S.K."/>
            <person name="Wortman J."/>
            <person name="Nusbaum C."/>
            <person name="Birren B."/>
        </authorList>
    </citation>
    <scope>NUCLEOTIDE SEQUENCE [LARGE SCALE GENOMIC DNA]</scope>
    <source>
        <strain evidence="5">CBS 173.52</strain>
    </source>
</reference>
<dbReference type="PANTHER" id="PTHR30502">
    <property type="entry name" value="2-KETO-3-DEOXY-L-RHAMNONATE ALDOLASE"/>
    <property type="match status" value="1"/>
</dbReference>